<proteinExistence type="predicted"/>
<keyword evidence="3" id="KW-1185">Reference proteome</keyword>
<feature type="compositionally biased region" description="Low complexity" evidence="1">
    <location>
        <begin position="66"/>
        <end position="81"/>
    </location>
</feature>
<dbReference type="Proteomes" id="UP000011632">
    <property type="component" value="Unassembled WGS sequence"/>
</dbReference>
<reference evidence="2 3" key="1">
    <citation type="journal article" date="2014" name="PLoS Genet.">
        <title>Phylogenetically driven sequencing of extremely halophilic archaea reveals strategies for static and dynamic osmo-response.</title>
        <authorList>
            <person name="Becker E.A."/>
            <person name="Seitzer P.M."/>
            <person name="Tritt A."/>
            <person name="Larsen D."/>
            <person name="Krusor M."/>
            <person name="Yao A.I."/>
            <person name="Wu D."/>
            <person name="Madern D."/>
            <person name="Eisen J.A."/>
            <person name="Darling A.E."/>
            <person name="Facciotti M.T."/>
        </authorList>
    </citation>
    <scope>NUCLEOTIDE SEQUENCE [LARGE SCALE GENOMIC DNA]</scope>
    <source>
        <strain evidence="2 3">JCM 10478</strain>
    </source>
</reference>
<evidence type="ECO:0000313" key="3">
    <source>
        <dbReference type="Proteomes" id="UP000011632"/>
    </source>
</evidence>
<gene>
    <name evidence="2" type="ORF">C489_06218</name>
</gene>
<dbReference type="STRING" id="1227496.C489_06218"/>
<name>L9Y4C7_9EURY</name>
<protein>
    <submittedName>
        <fullName evidence="2">Uncharacterized protein</fullName>
    </submittedName>
</protein>
<accession>L9Y4C7</accession>
<sequence length="81" mass="8907">MTTPRNHTTGTVTRNSRALQLYFNVRFSSTPKNPLRGTDEFAAFCTDGVIVVYPTADPPEFPLEVTPPTDETPPETANPDP</sequence>
<feature type="region of interest" description="Disordered" evidence="1">
    <location>
        <begin position="59"/>
        <end position="81"/>
    </location>
</feature>
<organism evidence="2 3">
    <name type="scientific">Natrinema versiforme JCM 10478</name>
    <dbReference type="NCBI Taxonomy" id="1227496"/>
    <lineage>
        <taxon>Archaea</taxon>
        <taxon>Methanobacteriati</taxon>
        <taxon>Methanobacteriota</taxon>
        <taxon>Stenosarchaea group</taxon>
        <taxon>Halobacteria</taxon>
        <taxon>Halobacteriales</taxon>
        <taxon>Natrialbaceae</taxon>
        <taxon>Natrinema</taxon>
    </lineage>
</organism>
<comment type="caution">
    <text evidence="2">The sequence shown here is derived from an EMBL/GenBank/DDBJ whole genome shotgun (WGS) entry which is preliminary data.</text>
</comment>
<evidence type="ECO:0000256" key="1">
    <source>
        <dbReference type="SAM" id="MobiDB-lite"/>
    </source>
</evidence>
<dbReference type="OrthoDB" id="204844at2157"/>
<evidence type="ECO:0000313" key="2">
    <source>
        <dbReference type="EMBL" id="ELY68939.1"/>
    </source>
</evidence>
<dbReference type="EMBL" id="AOID01000019">
    <property type="protein sequence ID" value="ELY68939.1"/>
    <property type="molecule type" value="Genomic_DNA"/>
</dbReference>
<dbReference type="AlphaFoldDB" id="L9Y4C7"/>